<dbReference type="PaxDb" id="243230-DR_0620"/>
<feature type="domain" description="Transglutaminase-like" evidence="3">
    <location>
        <begin position="739"/>
        <end position="810"/>
    </location>
</feature>
<gene>
    <name evidence="4" type="ordered locus">DR_0620</name>
</gene>
<evidence type="ECO:0000259" key="3">
    <source>
        <dbReference type="SMART" id="SM00460"/>
    </source>
</evidence>
<dbReference type="SUPFAM" id="SSF54001">
    <property type="entry name" value="Cysteine proteinases"/>
    <property type="match status" value="1"/>
</dbReference>
<dbReference type="PATRIC" id="fig|243230.17.peg.799"/>
<dbReference type="PANTHER" id="PTHR42736">
    <property type="entry name" value="PROTEIN-GLUTAMINE GAMMA-GLUTAMYLTRANSFERASE"/>
    <property type="match status" value="1"/>
</dbReference>
<dbReference type="EMBL" id="AE000513">
    <property type="protein sequence ID" value="AAF10199.1"/>
    <property type="molecule type" value="Genomic_DNA"/>
</dbReference>
<dbReference type="InterPro" id="IPR025403">
    <property type="entry name" value="TgpA-like_C"/>
</dbReference>
<dbReference type="PIR" id="A75496">
    <property type="entry name" value="A75496"/>
</dbReference>
<keyword evidence="2" id="KW-0812">Transmembrane</keyword>
<dbReference type="STRING" id="243230.DR_0620"/>
<feature type="transmembrane region" description="Helical" evidence="2">
    <location>
        <begin position="47"/>
        <end position="63"/>
    </location>
</feature>
<dbReference type="GO" id="GO:0003810">
    <property type="term" value="F:protein-glutamine gamma-glutamyltransferase activity"/>
    <property type="evidence" value="ECO:0000318"/>
    <property type="project" value="GO_Central"/>
</dbReference>
<proteinExistence type="predicted"/>
<evidence type="ECO:0000256" key="1">
    <source>
        <dbReference type="SAM" id="MobiDB-lite"/>
    </source>
</evidence>
<protein>
    <recommendedName>
        <fullName evidence="3">Transglutaminase-like domain-containing protein</fullName>
    </recommendedName>
</protein>
<keyword evidence="2" id="KW-1133">Transmembrane helix</keyword>
<keyword evidence="2" id="KW-0472">Membrane</keyword>
<name>Q9RWP6_DEIRA</name>
<feature type="transmembrane region" description="Helical" evidence="2">
    <location>
        <begin position="881"/>
        <end position="901"/>
    </location>
</feature>
<dbReference type="Pfam" id="PF13559">
    <property type="entry name" value="DUF4129"/>
    <property type="match status" value="1"/>
</dbReference>
<feature type="transmembrane region" description="Helical" evidence="2">
    <location>
        <begin position="390"/>
        <end position="407"/>
    </location>
</feature>
<dbReference type="AlphaFoldDB" id="Q9RWP6"/>
<evidence type="ECO:0000313" key="4">
    <source>
        <dbReference type="EMBL" id="AAF10199.1"/>
    </source>
</evidence>
<evidence type="ECO:0000256" key="2">
    <source>
        <dbReference type="SAM" id="Phobius"/>
    </source>
</evidence>
<dbReference type="SMART" id="SM00460">
    <property type="entry name" value="TGc"/>
    <property type="match status" value="1"/>
</dbReference>
<dbReference type="InterPro" id="IPR021878">
    <property type="entry name" value="TgpA_N"/>
</dbReference>
<evidence type="ECO:0000313" key="5">
    <source>
        <dbReference type="Proteomes" id="UP000002524"/>
    </source>
</evidence>
<dbReference type="OrthoDB" id="9804872at2"/>
<feature type="transmembrane region" description="Helical" evidence="2">
    <location>
        <begin position="462"/>
        <end position="481"/>
    </location>
</feature>
<dbReference type="InParanoid" id="Q9RWP6"/>
<dbReference type="eggNOG" id="COG1721">
    <property type="taxonomic scope" value="Bacteria"/>
</dbReference>
<accession>Q9RWP6</accession>
<dbReference type="InterPro" id="IPR002931">
    <property type="entry name" value="Transglutaminase-like"/>
</dbReference>
<dbReference type="PANTHER" id="PTHR42736:SF1">
    <property type="entry name" value="PROTEIN-GLUTAMINE GAMMA-GLUTAMYLTRANSFERASE"/>
    <property type="match status" value="1"/>
</dbReference>
<keyword evidence="5" id="KW-1185">Reference proteome</keyword>
<feature type="transmembrane region" description="Helical" evidence="2">
    <location>
        <begin position="501"/>
        <end position="520"/>
    </location>
</feature>
<dbReference type="Pfam" id="PF01841">
    <property type="entry name" value="Transglut_core"/>
    <property type="match status" value="1"/>
</dbReference>
<dbReference type="HOGENOM" id="CLU_012397_0_0_0"/>
<dbReference type="Gene3D" id="3.10.620.30">
    <property type="match status" value="1"/>
</dbReference>
<dbReference type="Pfam" id="PF11992">
    <property type="entry name" value="TgpA_N"/>
    <property type="match status" value="1"/>
</dbReference>
<dbReference type="Proteomes" id="UP000002524">
    <property type="component" value="Chromosome 1"/>
</dbReference>
<reference evidence="4 5" key="1">
    <citation type="journal article" date="1999" name="Science">
        <title>Genome sequence of the radioresistant bacterium Deinococcus radiodurans R1.</title>
        <authorList>
            <person name="White O."/>
            <person name="Eisen J.A."/>
            <person name="Heidelberg J.F."/>
            <person name="Hickey E.K."/>
            <person name="Peterson J.D."/>
            <person name="Dodson R.J."/>
            <person name="Haft D.H."/>
            <person name="Gwinn M.L."/>
            <person name="Nelson W.C."/>
            <person name="Richardson D.L."/>
            <person name="Moffat K.S."/>
            <person name="Qin H."/>
            <person name="Jiang L."/>
            <person name="Pamphile W."/>
            <person name="Crosby M."/>
            <person name="Shen M."/>
            <person name="Vamathevan J.J."/>
            <person name="Lam P."/>
            <person name="McDonald L."/>
            <person name="Utterback T."/>
            <person name="Zalewski C."/>
            <person name="Makarova K.S."/>
            <person name="Aravind L."/>
            <person name="Daly M.J."/>
            <person name="Minton K.W."/>
            <person name="Fleischmann R.D."/>
            <person name="Ketchum K.A."/>
            <person name="Nelson K.E."/>
            <person name="Salzberg S."/>
            <person name="Smith H.O."/>
            <person name="Venter J.C."/>
            <person name="Fraser C.M."/>
        </authorList>
    </citation>
    <scope>NUCLEOTIDE SEQUENCE [LARGE SCALE GENOMIC DNA]</scope>
    <source>
        <strain evidence="5">ATCC 13939 / DSM 20539 / JCM 16871 / LMG 4051 / NBRC 15346 / NCIMB 9279 / R1 / VKM B-1422</strain>
    </source>
</reference>
<dbReference type="eggNOG" id="COG1305">
    <property type="taxonomic scope" value="Bacteria"/>
</dbReference>
<feature type="transmembrane region" description="Helical" evidence="2">
    <location>
        <begin position="21"/>
        <end position="41"/>
    </location>
</feature>
<dbReference type="InterPro" id="IPR038765">
    <property type="entry name" value="Papain-like_cys_pep_sf"/>
</dbReference>
<feature type="transmembrane region" description="Helical" evidence="2">
    <location>
        <begin position="361"/>
        <end position="378"/>
    </location>
</feature>
<dbReference type="EnsemblBacteria" id="AAF10199">
    <property type="protein sequence ID" value="AAF10199"/>
    <property type="gene ID" value="DR_0620"/>
</dbReference>
<dbReference type="InterPro" id="IPR052901">
    <property type="entry name" value="Bact_TGase-like"/>
</dbReference>
<organism evidence="4 5">
    <name type="scientific">Deinococcus radiodurans (strain ATCC 13939 / DSM 20539 / JCM 16871 / CCUG 27074 / LMG 4051 / NBRC 15346 / NCIMB 9279 / VKM B-1422 / R1)</name>
    <dbReference type="NCBI Taxonomy" id="243230"/>
    <lineage>
        <taxon>Bacteria</taxon>
        <taxon>Thermotogati</taxon>
        <taxon>Deinococcota</taxon>
        <taxon>Deinococci</taxon>
        <taxon>Deinococcales</taxon>
        <taxon>Deinococcaceae</taxon>
        <taxon>Deinococcus</taxon>
    </lineage>
</organism>
<feature type="compositionally biased region" description="Low complexity" evidence="1">
    <location>
        <begin position="175"/>
        <end position="188"/>
    </location>
</feature>
<sequence length="987" mass="105893">MSLKLMSLNLTSSKLPLWPTRFGWAFLGLVLLTLIGCINYALSLGYGLTFLLSGVWIVTAAQARRAARTLSLSVQAPVEAVAGHEMAFSAQVRQAGAASPVTLRAWAEQNGRRVPLTASLSLGAGDTQTAALKVPDPVRGPLRLSDVRLVAHDAFGLWQAAVPVQVEAEVAVTPAPEADAPAPPTLAASGPGENGRRTAGQEDFAGLRPYVAGDAPRLISWRHAARSGQLVTREFDAPLGQAWDLNWTATQGKVEARLSRLAAWVTAARAAGVPFRLTLPGQALPVGSGDAHAVRALRALALHPPFPEVPEQPASSEFLTLPAWLGGPKTSEPHPTPLPAAPLQFSLLALGVALLPGLLRWPLWTSALVLWLLTYRGLQAEPGRKLRPLPPVLLLALVVVAALGLNATYGTLLGQDGGTALLAALLALKAAETRTVRDARLLTLLGLFVTSTHFFHDQGPLTALHSLLASVLLLAAAARWAGDPAAEAAPGPVLPRPLLGLSARLLLLSLPLAALLFIFFPRPDGPLWQLPINQGAKTGLADQISPGEYSNLAQSDAVAFRADFDGPLPPPDERYWRGPVYEHFTGQGWQQVRGRFAAPSAEPRPGAPVWHYSITLEPNGKPWLLALDVPTTLPQSALLTSAFQAATLRPASLRTRYEWHSQPALLGRIESQDRLNLDLTLPDTPDAANPQARALAASWRTLAPEQRVQAGLDVFRKGDFAYTLNPPKLPADNRIDAFLFGSKRGFCEHYSSAFAFLMRAAGVPARIVGGYQGGEVNPDGGYLIVRQQNAHAWAEVWLAGQGWVRVDPTAAVAPARVQADLGTALTQPRATAPRERTALERATLRLDALQNQWNTWVVSYDGEQQRSLLTRLGISGPGSPVYLLALFGVAALTLLPALAFVRRRARPSDPALLALHDLGARLRLPRGPGETPTAYAERAAGLSPAQAPLLRDIARTFNALRYGPQPSPEHLRQLRSLVKQVRRVERN</sequence>
<feature type="region of interest" description="Disordered" evidence="1">
    <location>
        <begin position="175"/>
        <end position="200"/>
    </location>
</feature>
<dbReference type="KEGG" id="dra:DR_0620"/>